<dbReference type="GO" id="GO:0050660">
    <property type="term" value="F:flavin adenine dinucleotide binding"/>
    <property type="evidence" value="ECO:0007669"/>
    <property type="project" value="TreeGrafter"/>
</dbReference>
<dbReference type="EC" id="1.8.3.2" evidence="2"/>
<reference evidence="8" key="1">
    <citation type="journal article" date="2020" name="Nature">
        <title>Giant virus diversity and host interactions through global metagenomics.</title>
        <authorList>
            <person name="Schulz F."/>
            <person name="Roux S."/>
            <person name="Paez-Espino D."/>
            <person name="Jungbluth S."/>
            <person name="Walsh D.A."/>
            <person name="Denef V.J."/>
            <person name="McMahon K.D."/>
            <person name="Konstantinidis K.T."/>
            <person name="Eloe-Fadrosh E.A."/>
            <person name="Kyrpides N.C."/>
            <person name="Woyke T."/>
        </authorList>
    </citation>
    <scope>NUCLEOTIDE SEQUENCE</scope>
    <source>
        <strain evidence="8">GVMAG-M-3300023179-2</strain>
    </source>
</reference>
<evidence type="ECO:0000256" key="5">
    <source>
        <dbReference type="ARBA" id="ARBA00023002"/>
    </source>
</evidence>
<comment type="cofactor">
    <cofactor evidence="1">
        <name>FAD</name>
        <dbReference type="ChEBI" id="CHEBI:57692"/>
    </cofactor>
</comment>
<accession>A0A6C0EFB8</accession>
<keyword evidence="5" id="KW-0560">Oxidoreductase</keyword>
<sequence length="183" mass="21570">MSNKNIFSIDDYNSDNGMITLIWGPPFWHILHTLSFNYPLKPTNKQKKDYFNFYNNLKNILPCKSCRDNLKIHYDKYPLTDNVFKNRTNLSKYVFNLHEIVNTLLNKKSNLTYDKVRDLYEQFRSRCVDDPSLLIESGCTEPVVGIKSKCTLYIEPYNKNKSLIIDPKCIRKKKISKKSSVKK</sequence>
<dbReference type="AlphaFoldDB" id="A0A6C0EFB8"/>
<dbReference type="PROSITE" id="PS51324">
    <property type="entry name" value="ERV_ALR"/>
    <property type="match status" value="1"/>
</dbReference>
<protein>
    <recommendedName>
        <fullName evidence="2">thiol oxidase</fullName>
        <ecNumber evidence="2">1.8.3.2</ecNumber>
    </recommendedName>
</protein>
<feature type="domain" description="ERV/ALR sulfhydryl oxidase" evidence="7">
    <location>
        <begin position="16"/>
        <end position="120"/>
    </location>
</feature>
<dbReference type="InterPro" id="IPR039799">
    <property type="entry name" value="ALR/ERV"/>
</dbReference>
<dbReference type="GO" id="GO:0016971">
    <property type="term" value="F:flavin-dependent sulfhydryl oxidase activity"/>
    <property type="evidence" value="ECO:0007669"/>
    <property type="project" value="InterPro"/>
</dbReference>
<evidence type="ECO:0000256" key="2">
    <source>
        <dbReference type="ARBA" id="ARBA00012512"/>
    </source>
</evidence>
<evidence type="ECO:0000256" key="6">
    <source>
        <dbReference type="ARBA" id="ARBA00023157"/>
    </source>
</evidence>
<dbReference type="EMBL" id="MN739805">
    <property type="protein sequence ID" value="QHT26959.1"/>
    <property type="molecule type" value="Genomic_DNA"/>
</dbReference>
<dbReference type="PANTHER" id="PTHR12645:SF0">
    <property type="entry name" value="FAD-LINKED SULFHYDRYL OXIDASE ALR"/>
    <property type="match status" value="1"/>
</dbReference>
<organism evidence="8">
    <name type="scientific">viral metagenome</name>
    <dbReference type="NCBI Taxonomy" id="1070528"/>
    <lineage>
        <taxon>unclassified sequences</taxon>
        <taxon>metagenomes</taxon>
        <taxon>organismal metagenomes</taxon>
    </lineage>
</organism>
<evidence type="ECO:0000256" key="1">
    <source>
        <dbReference type="ARBA" id="ARBA00001974"/>
    </source>
</evidence>
<dbReference type="InterPro" id="IPR017905">
    <property type="entry name" value="ERV/ALR_sulphydryl_oxidase"/>
</dbReference>
<dbReference type="GO" id="GO:0005739">
    <property type="term" value="C:mitochondrion"/>
    <property type="evidence" value="ECO:0007669"/>
    <property type="project" value="TreeGrafter"/>
</dbReference>
<dbReference type="SUPFAM" id="SSF69000">
    <property type="entry name" value="FAD-dependent thiol oxidase"/>
    <property type="match status" value="1"/>
</dbReference>
<evidence type="ECO:0000313" key="8">
    <source>
        <dbReference type="EMBL" id="QHT26959.1"/>
    </source>
</evidence>
<evidence type="ECO:0000259" key="7">
    <source>
        <dbReference type="PROSITE" id="PS51324"/>
    </source>
</evidence>
<keyword evidence="3" id="KW-0285">Flavoprotein</keyword>
<dbReference type="Pfam" id="PF04777">
    <property type="entry name" value="Evr1_Alr"/>
    <property type="match status" value="1"/>
</dbReference>
<dbReference type="PANTHER" id="PTHR12645">
    <property type="entry name" value="ALR/ERV"/>
    <property type="match status" value="1"/>
</dbReference>
<keyword evidence="6" id="KW-1015">Disulfide bond</keyword>
<evidence type="ECO:0000256" key="4">
    <source>
        <dbReference type="ARBA" id="ARBA00022827"/>
    </source>
</evidence>
<dbReference type="Gene3D" id="1.20.120.310">
    <property type="entry name" value="ERV/ALR sulfhydryl oxidase domain"/>
    <property type="match status" value="1"/>
</dbReference>
<proteinExistence type="predicted"/>
<keyword evidence="4" id="KW-0274">FAD</keyword>
<evidence type="ECO:0000256" key="3">
    <source>
        <dbReference type="ARBA" id="ARBA00022630"/>
    </source>
</evidence>
<name>A0A6C0EFB8_9ZZZZ</name>
<dbReference type="InterPro" id="IPR036774">
    <property type="entry name" value="ERV/ALR_sulphydryl_oxid_sf"/>
</dbReference>